<accession>A0A250KST3</accession>
<dbReference type="PANTHER" id="PTHR30336">
    <property type="entry name" value="INNER MEMBRANE PROTEIN, PROBABLE PERMEASE"/>
    <property type="match status" value="1"/>
</dbReference>
<feature type="transmembrane region" description="Helical" evidence="1">
    <location>
        <begin position="41"/>
        <end position="59"/>
    </location>
</feature>
<dbReference type="CDD" id="cd06259">
    <property type="entry name" value="YdcF-like"/>
    <property type="match status" value="1"/>
</dbReference>
<name>A0A250KST3_9GAMM</name>
<dbReference type="Gene3D" id="3.40.50.620">
    <property type="entry name" value="HUPs"/>
    <property type="match status" value="1"/>
</dbReference>
<feature type="domain" description="DUF218" evidence="2">
    <location>
        <begin position="80"/>
        <end position="241"/>
    </location>
</feature>
<evidence type="ECO:0000256" key="1">
    <source>
        <dbReference type="SAM" id="Phobius"/>
    </source>
</evidence>
<evidence type="ECO:0000259" key="2">
    <source>
        <dbReference type="Pfam" id="PF02698"/>
    </source>
</evidence>
<evidence type="ECO:0000313" key="3">
    <source>
        <dbReference type="EMBL" id="BBA34708.1"/>
    </source>
</evidence>
<dbReference type="Pfam" id="PF02698">
    <property type="entry name" value="DUF218"/>
    <property type="match status" value="1"/>
</dbReference>
<dbReference type="GO" id="GO:0005886">
    <property type="term" value="C:plasma membrane"/>
    <property type="evidence" value="ECO:0007669"/>
    <property type="project" value="TreeGrafter"/>
</dbReference>
<proteinExistence type="predicted"/>
<dbReference type="EMBL" id="AP017928">
    <property type="protein sequence ID" value="BBA34708.1"/>
    <property type="molecule type" value="Genomic_DNA"/>
</dbReference>
<dbReference type="GO" id="GO:0000270">
    <property type="term" value="P:peptidoglycan metabolic process"/>
    <property type="evidence" value="ECO:0007669"/>
    <property type="project" value="TreeGrafter"/>
</dbReference>
<keyword evidence="1" id="KW-0812">Transmembrane</keyword>
<evidence type="ECO:0000313" key="4">
    <source>
        <dbReference type="Proteomes" id="UP000266313"/>
    </source>
</evidence>
<protein>
    <recommendedName>
        <fullName evidence="2">DUF218 domain-containing protein</fullName>
    </recommendedName>
</protein>
<dbReference type="InterPro" id="IPR014729">
    <property type="entry name" value="Rossmann-like_a/b/a_fold"/>
</dbReference>
<keyword evidence="1" id="KW-1133">Transmembrane helix</keyword>
<dbReference type="PANTHER" id="PTHR30336:SF4">
    <property type="entry name" value="ENVELOPE BIOGENESIS FACTOR ELYC"/>
    <property type="match status" value="1"/>
</dbReference>
<reference evidence="3 4" key="1">
    <citation type="submission" date="2016-12" db="EMBL/GenBank/DDBJ databases">
        <title>Genome sequencing of Methylocaldum marinum.</title>
        <authorList>
            <person name="Takeuchi M."/>
            <person name="Kamagata Y."/>
            <person name="Hiraoka S."/>
            <person name="Oshima K."/>
            <person name="Hattori M."/>
            <person name="Iwasaki W."/>
        </authorList>
    </citation>
    <scope>NUCLEOTIDE SEQUENCE [LARGE SCALE GENOMIC DNA]</scope>
    <source>
        <strain evidence="3 4">S8</strain>
    </source>
</reference>
<dbReference type="AlphaFoldDB" id="A0A250KST3"/>
<dbReference type="RefSeq" id="WP_197716750.1">
    <property type="nucleotide sequence ID" value="NZ_AP017928.1"/>
</dbReference>
<dbReference type="InterPro" id="IPR003848">
    <property type="entry name" value="DUF218"/>
</dbReference>
<dbReference type="InterPro" id="IPR051599">
    <property type="entry name" value="Cell_Envelope_Assoc"/>
</dbReference>
<sequence length="251" mass="27514">MNWNWLITNLVAALLLPPLNMLIVGAVGLRQIKLRPRLGRSLIAASLLGLGLLSTPYVSSCLMATLQVPPLQTFEHDTEVMVILGGGIQSDAPEYGDGASINARTLERLRYGAFLYRKTGKPILVTGGAPQGYAAEAPIMRSILEDEFKVPVGWVESNSRTTRENARFSARILKQAGISRIYLVSHSWHLARAVPEFEREGLVVVPAGTGYASVNHIGLFDFVPDYRAVANSVLAFHEWIGLAWYRISKGS</sequence>
<organism evidence="3 4">
    <name type="scientific">Methylocaldum marinum</name>
    <dbReference type="NCBI Taxonomy" id="1432792"/>
    <lineage>
        <taxon>Bacteria</taxon>
        <taxon>Pseudomonadati</taxon>
        <taxon>Pseudomonadota</taxon>
        <taxon>Gammaproteobacteria</taxon>
        <taxon>Methylococcales</taxon>
        <taxon>Methylococcaceae</taxon>
        <taxon>Methylocaldum</taxon>
    </lineage>
</organism>
<dbReference type="KEGG" id="mmai:sS8_2763"/>
<dbReference type="GO" id="GO:0043164">
    <property type="term" value="P:Gram-negative-bacterium-type cell wall biogenesis"/>
    <property type="evidence" value="ECO:0007669"/>
    <property type="project" value="TreeGrafter"/>
</dbReference>
<gene>
    <name evidence="3" type="ORF">sS8_2763</name>
</gene>
<dbReference type="Proteomes" id="UP000266313">
    <property type="component" value="Chromosome"/>
</dbReference>
<feature type="transmembrane region" description="Helical" evidence="1">
    <location>
        <begin position="6"/>
        <end position="29"/>
    </location>
</feature>
<keyword evidence="1" id="KW-0472">Membrane</keyword>
<keyword evidence="4" id="KW-1185">Reference proteome</keyword>